<dbReference type="AlphaFoldDB" id="A0A7R9DJF6"/>
<proteinExistence type="predicted"/>
<evidence type="ECO:0000313" key="1">
    <source>
        <dbReference type="EMBL" id="CAD7415860.1"/>
    </source>
</evidence>
<gene>
    <name evidence="1" type="ORF">TCEB3V08_LOCUS12562</name>
</gene>
<sequence length="66" mass="7621">MEDSKRLKPYSLPDLDLPAMHSKRHLVIDHRGGTIQTARQQTARQVIKKYLEGWVGQVTDTTWTNC</sequence>
<organism evidence="1">
    <name type="scientific">Timema cristinae</name>
    <name type="common">Walking stick</name>
    <dbReference type="NCBI Taxonomy" id="61476"/>
    <lineage>
        <taxon>Eukaryota</taxon>
        <taxon>Metazoa</taxon>
        <taxon>Ecdysozoa</taxon>
        <taxon>Arthropoda</taxon>
        <taxon>Hexapoda</taxon>
        <taxon>Insecta</taxon>
        <taxon>Pterygota</taxon>
        <taxon>Neoptera</taxon>
        <taxon>Polyneoptera</taxon>
        <taxon>Phasmatodea</taxon>
        <taxon>Timematodea</taxon>
        <taxon>Timematoidea</taxon>
        <taxon>Timematidae</taxon>
        <taxon>Timema</taxon>
    </lineage>
</organism>
<name>A0A7R9DJF6_TIMCR</name>
<protein>
    <submittedName>
        <fullName evidence="1">Uncharacterized protein</fullName>
    </submittedName>
</protein>
<reference evidence="1" key="1">
    <citation type="submission" date="2020-11" db="EMBL/GenBank/DDBJ databases">
        <authorList>
            <person name="Tran Van P."/>
        </authorList>
    </citation>
    <scope>NUCLEOTIDE SEQUENCE</scope>
</reference>
<dbReference type="EMBL" id="OC326733">
    <property type="protein sequence ID" value="CAD7415860.1"/>
    <property type="molecule type" value="Genomic_DNA"/>
</dbReference>
<accession>A0A7R9DJF6</accession>